<reference evidence="2" key="2">
    <citation type="submission" date="2020-02" db="EMBL/GenBank/DDBJ databases">
        <authorList>
            <person name="Gilchrist C.L.M."/>
            <person name="Chooi Y.-H."/>
        </authorList>
    </citation>
    <scope>NUCLEOTIDE SEQUENCE</scope>
    <source>
        <strain evidence="2">MST-FP2251</strain>
    </source>
</reference>
<dbReference type="Proteomes" id="UP001194746">
    <property type="component" value="Unassembled WGS sequence"/>
</dbReference>
<evidence type="ECO:0000313" key="3">
    <source>
        <dbReference type="Proteomes" id="UP001194746"/>
    </source>
</evidence>
<organism evidence="2 3">
    <name type="scientific">Aspergillus nanangensis</name>
    <dbReference type="NCBI Taxonomy" id="2582783"/>
    <lineage>
        <taxon>Eukaryota</taxon>
        <taxon>Fungi</taxon>
        <taxon>Dikarya</taxon>
        <taxon>Ascomycota</taxon>
        <taxon>Pezizomycotina</taxon>
        <taxon>Eurotiomycetes</taxon>
        <taxon>Eurotiomycetidae</taxon>
        <taxon>Eurotiales</taxon>
        <taxon>Aspergillaceae</taxon>
        <taxon>Aspergillus</taxon>
        <taxon>Aspergillus subgen. Circumdati</taxon>
    </lineage>
</organism>
<sequence>MFWETTLKEKVEKVKLRRAFKNRRVRLEEIIVVASVLQYRSQPNFYQQFQSAEVDWTDVEEQLLDWGGLIKKGKQLILDVSINYLADDTGPDPKRKGDKRGTNSTTSKMLAEIETLKLMLKLQLGNQQRGGMCIRKCAVLGPAKTKIEEGRLDLGSHDDVPGEIREELYAKEQKQRERALKPSASAPAEPGHSIHINVMPSQSPQPSVLATPADNTPSKANSKPVDSITFPDTPLEVALDEYSSWQKSRVISQKYQDGIDKARDVALDNGLDLKQIHGDQDPDFFIKHGVKIGVARRFVNEIPRWAEERGLDG</sequence>
<protein>
    <submittedName>
        <fullName evidence="2">Uncharacterized protein</fullName>
    </submittedName>
</protein>
<feature type="compositionally biased region" description="Polar residues" evidence="1">
    <location>
        <begin position="199"/>
        <end position="221"/>
    </location>
</feature>
<accession>A0AAD4GN83</accession>
<comment type="caution">
    <text evidence="2">The sequence shown here is derived from an EMBL/GenBank/DDBJ whole genome shotgun (WGS) entry which is preliminary data.</text>
</comment>
<feature type="region of interest" description="Disordered" evidence="1">
    <location>
        <begin position="175"/>
        <end position="228"/>
    </location>
</feature>
<evidence type="ECO:0000256" key="1">
    <source>
        <dbReference type="SAM" id="MobiDB-lite"/>
    </source>
</evidence>
<dbReference type="EMBL" id="VCAU01000186">
    <property type="protein sequence ID" value="KAF9883091.1"/>
    <property type="molecule type" value="Genomic_DNA"/>
</dbReference>
<name>A0AAD4GN83_ASPNN</name>
<reference evidence="2" key="1">
    <citation type="journal article" date="2019" name="Beilstein J. Org. Chem.">
        <title>Nanangenines: drimane sesquiterpenoids as the dominant metabolite cohort of a novel Australian fungus, Aspergillus nanangensis.</title>
        <authorList>
            <person name="Lacey H.J."/>
            <person name="Gilchrist C.L.M."/>
            <person name="Crombie A."/>
            <person name="Kalaitzis J.A."/>
            <person name="Vuong D."/>
            <person name="Rutledge P.J."/>
            <person name="Turner P."/>
            <person name="Pitt J.I."/>
            <person name="Lacey E."/>
            <person name="Chooi Y.H."/>
            <person name="Piggott A.M."/>
        </authorList>
    </citation>
    <scope>NUCLEOTIDE SEQUENCE</scope>
    <source>
        <strain evidence="2">MST-FP2251</strain>
    </source>
</reference>
<proteinExistence type="predicted"/>
<dbReference type="AlphaFoldDB" id="A0AAD4GN83"/>
<gene>
    <name evidence="2" type="ORF">FE257_004099</name>
</gene>
<keyword evidence="3" id="KW-1185">Reference proteome</keyword>
<evidence type="ECO:0000313" key="2">
    <source>
        <dbReference type="EMBL" id="KAF9883091.1"/>
    </source>
</evidence>